<keyword evidence="1" id="KW-0812">Transmembrane</keyword>
<evidence type="ECO:0000313" key="3">
    <source>
        <dbReference type="Proteomes" id="UP001596368"/>
    </source>
</evidence>
<dbReference type="Proteomes" id="UP001596368">
    <property type="component" value="Unassembled WGS sequence"/>
</dbReference>
<keyword evidence="1" id="KW-0472">Membrane</keyword>
<protein>
    <submittedName>
        <fullName evidence="2">TIGR00341 family protein</fullName>
    </submittedName>
</protein>
<feature type="transmembrane region" description="Helical" evidence="1">
    <location>
        <begin position="176"/>
        <end position="198"/>
    </location>
</feature>
<feature type="transmembrane region" description="Helical" evidence="1">
    <location>
        <begin position="218"/>
        <end position="239"/>
    </location>
</feature>
<dbReference type="Pfam" id="PF04087">
    <property type="entry name" value="DUF389"/>
    <property type="match status" value="1"/>
</dbReference>
<dbReference type="NCBIfam" id="TIGR00341">
    <property type="entry name" value="TIGR00341 family protein"/>
    <property type="match status" value="1"/>
</dbReference>
<dbReference type="PANTHER" id="PTHR20992">
    <property type="entry name" value="AT15442P-RELATED"/>
    <property type="match status" value="1"/>
</dbReference>
<feature type="transmembrane region" description="Helical" evidence="1">
    <location>
        <begin position="320"/>
        <end position="343"/>
    </location>
</feature>
<dbReference type="EMBL" id="JBHSZG010000001">
    <property type="protein sequence ID" value="MFC7135863.1"/>
    <property type="molecule type" value="Genomic_DNA"/>
</dbReference>
<gene>
    <name evidence="2" type="ORF">ACFQRB_03265</name>
</gene>
<reference evidence="2 3" key="1">
    <citation type="journal article" date="2019" name="Int. J. Syst. Evol. Microbiol.">
        <title>The Global Catalogue of Microorganisms (GCM) 10K type strain sequencing project: providing services to taxonomists for standard genome sequencing and annotation.</title>
        <authorList>
            <consortium name="The Broad Institute Genomics Platform"/>
            <consortium name="The Broad Institute Genome Sequencing Center for Infectious Disease"/>
            <person name="Wu L."/>
            <person name="Ma J."/>
        </authorList>
    </citation>
    <scope>NUCLEOTIDE SEQUENCE [LARGE SCALE GENOMIC DNA]</scope>
    <source>
        <strain evidence="2 3">DT92</strain>
    </source>
</reference>
<keyword evidence="1" id="KW-1133">Transmembrane helix</keyword>
<accession>A0ABD5XLJ5</accession>
<feature type="transmembrane region" description="Helical" evidence="1">
    <location>
        <begin position="116"/>
        <end position="136"/>
    </location>
</feature>
<comment type="caution">
    <text evidence="2">The sequence shown here is derived from an EMBL/GenBank/DDBJ whole genome shotgun (WGS) entry which is preliminary data.</text>
</comment>
<evidence type="ECO:0000313" key="2">
    <source>
        <dbReference type="EMBL" id="MFC7135863.1"/>
    </source>
</evidence>
<name>A0ABD5XLJ5_9EURY</name>
<dbReference type="GeneID" id="81122768"/>
<keyword evidence="3" id="KW-1185">Reference proteome</keyword>
<feature type="transmembrane region" description="Helical" evidence="1">
    <location>
        <begin position="275"/>
        <end position="299"/>
    </location>
</feature>
<proteinExistence type="predicted"/>
<dbReference type="PANTHER" id="PTHR20992:SF9">
    <property type="entry name" value="AT15442P-RELATED"/>
    <property type="match status" value="1"/>
</dbReference>
<dbReference type="AlphaFoldDB" id="A0ABD5XLJ5"/>
<dbReference type="RefSeq" id="WP_284012742.1">
    <property type="nucleotide sequence ID" value="NZ_CP126156.1"/>
</dbReference>
<feature type="transmembrane region" description="Helical" evidence="1">
    <location>
        <begin position="142"/>
        <end position="164"/>
    </location>
</feature>
<feature type="transmembrane region" description="Helical" evidence="1">
    <location>
        <begin position="246"/>
        <end position="269"/>
    </location>
</feature>
<organism evidence="2 3">
    <name type="scientific">Halobaculum litoreum</name>
    <dbReference type="NCBI Taxonomy" id="3031998"/>
    <lineage>
        <taxon>Archaea</taxon>
        <taxon>Methanobacteriati</taxon>
        <taxon>Methanobacteriota</taxon>
        <taxon>Stenosarchaea group</taxon>
        <taxon>Halobacteria</taxon>
        <taxon>Halobacteriales</taxon>
        <taxon>Haloferacaceae</taxon>
        <taxon>Halobaculum</taxon>
    </lineage>
</organism>
<evidence type="ECO:0000256" key="1">
    <source>
        <dbReference type="SAM" id="Phobius"/>
    </source>
</evidence>
<sequence length="441" mass="45729">MRLVQVMVPAGKRETVLATLDEEGIDYVISDETSGREYTAIVSFPLPTEAVEPVLSELREAGLERDAYTVVLDAETVVSKRFEALEERYLDDEEGNGDRIAREELAARATEMAPKFPAFVTMTVISAVVATAGLLLDSAAVVVGSMVIAPLIGPAMAASAGTVLDDDDLFERGVKLQVIGGVLAVASAAAFAAVLRYGMIVPFSADEVFSIAEVRERLAPDVLSLPIALGAGIAGALSLSSGVSSALVGVMIAAALVPPTAVVGIGVAWGQPATVSGAALLVLVNFVSINFAALATLWYKGYRPESFWRLDETRATTLKRVGVLGVTILVATVVLGGVTVASFESAQFETAAHEEANALLDGDARVLDVSVAYGGFPFRQPTAVTVTVGHPPGETPPRIGDELARRLADDAAAPLGFGDTASVDVSVRYVAVEDATVGGAG</sequence>
<dbReference type="InterPro" id="IPR005240">
    <property type="entry name" value="DUF389"/>
</dbReference>